<dbReference type="OrthoDB" id="692876at2759"/>
<dbReference type="Proteomes" id="UP000275267">
    <property type="component" value="Unassembled WGS sequence"/>
</dbReference>
<feature type="compositionally biased region" description="Pro residues" evidence="1">
    <location>
        <begin position="135"/>
        <end position="144"/>
    </location>
</feature>
<accession>A0A3L6T6Q5</accession>
<reference evidence="3" key="1">
    <citation type="journal article" date="2019" name="Nat. Commun.">
        <title>The genome of broomcorn millet.</title>
        <authorList>
            <person name="Zou C."/>
            <person name="Miki D."/>
            <person name="Li D."/>
            <person name="Tang Q."/>
            <person name="Xiao L."/>
            <person name="Rajput S."/>
            <person name="Deng P."/>
            <person name="Jia W."/>
            <person name="Huang R."/>
            <person name="Zhang M."/>
            <person name="Sun Y."/>
            <person name="Hu J."/>
            <person name="Fu X."/>
            <person name="Schnable P.S."/>
            <person name="Li F."/>
            <person name="Zhang H."/>
            <person name="Feng B."/>
            <person name="Zhu X."/>
            <person name="Liu R."/>
            <person name="Schnable J.C."/>
            <person name="Zhu J.-K."/>
            <person name="Zhang H."/>
        </authorList>
    </citation>
    <scope>NUCLEOTIDE SEQUENCE [LARGE SCALE GENOMIC DNA]</scope>
</reference>
<dbReference type="EMBL" id="PQIB02000002">
    <property type="protein sequence ID" value="RLN33874.1"/>
    <property type="molecule type" value="Genomic_DNA"/>
</dbReference>
<evidence type="ECO:0000256" key="1">
    <source>
        <dbReference type="SAM" id="MobiDB-lite"/>
    </source>
</evidence>
<name>A0A3L6T6Q5_PANMI</name>
<keyword evidence="3" id="KW-1185">Reference proteome</keyword>
<evidence type="ECO:0000313" key="2">
    <source>
        <dbReference type="EMBL" id="RLN33874.1"/>
    </source>
</evidence>
<gene>
    <name evidence="2" type="ORF">C2845_PM03G25230</name>
</gene>
<dbReference type="AlphaFoldDB" id="A0A3L6T6Q5"/>
<organism evidence="2 3">
    <name type="scientific">Panicum miliaceum</name>
    <name type="common">Proso millet</name>
    <name type="synonym">Broomcorn millet</name>
    <dbReference type="NCBI Taxonomy" id="4540"/>
    <lineage>
        <taxon>Eukaryota</taxon>
        <taxon>Viridiplantae</taxon>
        <taxon>Streptophyta</taxon>
        <taxon>Embryophyta</taxon>
        <taxon>Tracheophyta</taxon>
        <taxon>Spermatophyta</taxon>
        <taxon>Magnoliopsida</taxon>
        <taxon>Liliopsida</taxon>
        <taxon>Poales</taxon>
        <taxon>Poaceae</taxon>
        <taxon>PACMAD clade</taxon>
        <taxon>Panicoideae</taxon>
        <taxon>Panicodae</taxon>
        <taxon>Paniceae</taxon>
        <taxon>Panicinae</taxon>
        <taxon>Panicum</taxon>
        <taxon>Panicum sect. Panicum</taxon>
    </lineage>
</organism>
<protein>
    <submittedName>
        <fullName evidence="2">Uncharacterized protein</fullName>
    </submittedName>
</protein>
<proteinExistence type="predicted"/>
<comment type="caution">
    <text evidence="2">The sequence shown here is derived from an EMBL/GenBank/DDBJ whole genome shotgun (WGS) entry which is preliminary data.</text>
</comment>
<evidence type="ECO:0000313" key="3">
    <source>
        <dbReference type="Proteomes" id="UP000275267"/>
    </source>
</evidence>
<feature type="region of interest" description="Disordered" evidence="1">
    <location>
        <begin position="98"/>
        <end position="144"/>
    </location>
</feature>
<sequence>MERARPSPEASGDSRGVFKDFEKKMVDCTAYNIEEDKIEGKDCYLITHTNRSSKISWGQHQFRCSEGEDVNDEDQRNEMNAAESDHVVAGGGAVLDVMGPSNEHGMRKNKRKMQLDDSSYGAEANAIDDSMISRVPPPRAKPKG</sequence>